<keyword evidence="2" id="KW-0446">Lipid-binding</keyword>
<name>A0ABW2NQX9_9BACL</name>
<dbReference type="EMBL" id="JBHTCP010000049">
    <property type="protein sequence ID" value="MFC7372977.1"/>
    <property type="molecule type" value="Genomic_DNA"/>
</dbReference>
<dbReference type="Pfam" id="PF21645">
    <property type="entry name" value="FakA-like_M"/>
    <property type="match status" value="1"/>
</dbReference>
<dbReference type="SUPFAM" id="SSF101473">
    <property type="entry name" value="DhaL-like"/>
    <property type="match status" value="1"/>
</dbReference>
<dbReference type="Gene3D" id="3.30.1180.10">
    <property type="match status" value="1"/>
</dbReference>
<evidence type="ECO:0000313" key="4">
    <source>
        <dbReference type="EMBL" id="MFC7372977.1"/>
    </source>
</evidence>
<dbReference type="SMART" id="SM01121">
    <property type="entry name" value="Dak1_2"/>
    <property type="match status" value="1"/>
</dbReference>
<dbReference type="SUPFAM" id="SSF82549">
    <property type="entry name" value="DAK1/DegV-like"/>
    <property type="match status" value="1"/>
</dbReference>
<dbReference type="PANTHER" id="PTHR33434">
    <property type="entry name" value="DEGV DOMAIN-CONTAINING PROTEIN DR_1986-RELATED"/>
    <property type="match status" value="1"/>
</dbReference>
<comment type="caution">
    <text evidence="4">The sequence shown here is derived from an EMBL/GenBank/DDBJ whole genome shotgun (WGS) entry which is preliminary data.</text>
</comment>
<dbReference type="InterPro" id="IPR048394">
    <property type="entry name" value="FakA-like_M"/>
</dbReference>
<feature type="domain" description="DhaL" evidence="3">
    <location>
        <begin position="2"/>
        <end position="186"/>
    </location>
</feature>
<dbReference type="SMART" id="SM01120">
    <property type="entry name" value="Dak2"/>
    <property type="match status" value="1"/>
</dbReference>
<organism evidence="4 5">
    <name type="scientific">Fictibacillus iocasae</name>
    <dbReference type="NCBI Taxonomy" id="2715437"/>
    <lineage>
        <taxon>Bacteria</taxon>
        <taxon>Bacillati</taxon>
        <taxon>Bacillota</taxon>
        <taxon>Bacilli</taxon>
        <taxon>Bacillales</taxon>
        <taxon>Fictibacillaceae</taxon>
        <taxon>Fictibacillus</taxon>
    </lineage>
</organism>
<dbReference type="PANTHER" id="PTHR33434:SF8">
    <property type="entry name" value="DEGV DOMAIN-CONTAINING PROTEIN SPR1019"/>
    <property type="match status" value="1"/>
</dbReference>
<dbReference type="RefSeq" id="WP_379750544.1">
    <property type="nucleotide sequence ID" value="NZ_JBHTCP010000049.1"/>
</dbReference>
<dbReference type="Gene3D" id="3.40.50.10170">
    <property type="match status" value="1"/>
</dbReference>
<reference evidence="5" key="1">
    <citation type="journal article" date="2019" name="Int. J. Syst. Evol. Microbiol.">
        <title>The Global Catalogue of Microorganisms (GCM) 10K type strain sequencing project: providing services to taxonomists for standard genome sequencing and annotation.</title>
        <authorList>
            <consortium name="The Broad Institute Genomics Platform"/>
            <consortium name="The Broad Institute Genome Sequencing Center for Infectious Disease"/>
            <person name="Wu L."/>
            <person name="Ma J."/>
        </authorList>
    </citation>
    <scope>NUCLEOTIDE SEQUENCE [LARGE SCALE GENOMIC DNA]</scope>
    <source>
        <strain evidence="5">NBRC 106396</strain>
    </source>
</reference>
<dbReference type="InterPro" id="IPR050270">
    <property type="entry name" value="DegV_domain_contain"/>
</dbReference>
<dbReference type="InterPro" id="IPR036117">
    <property type="entry name" value="DhaL_dom_sf"/>
</dbReference>
<evidence type="ECO:0000256" key="1">
    <source>
        <dbReference type="ARBA" id="ARBA00003238"/>
    </source>
</evidence>
<dbReference type="Pfam" id="PF02645">
    <property type="entry name" value="DegV"/>
    <property type="match status" value="1"/>
</dbReference>
<comment type="function">
    <text evidence="1">May bind long-chain fatty acids, such as palmitate, and may play a role in lipid transport or fatty acid metabolism.</text>
</comment>
<dbReference type="InterPro" id="IPR033470">
    <property type="entry name" value="FakA-like_C"/>
</dbReference>
<dbReference type="Gene3D" id="1.25.40.340">
    <property type="match status" value="1"/>
</dbReference>
<proteinExistence type="predicted"/>
<evidence type="ECO:0000313" key="5">
    <source>
        <dbReference type="Proteomes" id="UP001596549"/>
    </source>
</evidence>
<evidence type="ECO:0000256" key="2">
    <source>
        <dbReference type="ARBA" id="ARBA00023121"/>
    </source>
</evidence>
<protein>
    <submittedName>
        <fullName evidence="4">DegV family protein</fullName>
    </submittedName>
</protein>
<accession>A0ABW2NQX9</accession>
<dbReference type="PROSITE" id="PS51482">
    <property type="entry name" value="DEGV"/>
    <property type="match status" value="1"/>
</dbReference>
<evidence type="ECO:0000259" key="3">
    <source>
        <dbReference type="PROSITE" id="PS51480"/>
    </source>
</evidence>
<dbReference type="InterPro" id="IPR003797">
    <property type="entry name" value="DegV"/>
</dbReference>
<dbReference type="InterPro" id="IPR004007">
    <property type="entry name" value="DhaL_dom"/>
</dbReference>
<dbReference type="PROSITE" id="PS51480">
    <property type="entry name" value="DHAL"/>
    <property type="match status" value="1"/>
</dbReference>
<gene>
    <name evidence="4" type="ORF">ACFQPF_15160</name>
</gene>
<dbReference type="NCBIfam" id="TIGR00762">
    <property type="entry name" value="DegV"/>
    <property type="match status" value="1"/>
</dbReference>
<keyword evidence="5" id="KW-1185">Reference proteome</keyword>
<sequence>MNYKIDLLYRGCLNVLPFTEELNAMNVFPVPDGDTGSNLFHLFSAIKEQYEEYEIDKELFIDTILTYSKGNSGAIFSQFMMSFLSFSDEENQKAFITAANHAVIETVSSVTEPKEGTVLTVMKSWIQALQQKMDHGKSILELIQDSLGAVKDSVERTKNQMELLAKNNVVDAGAYAFYLFLEGMSSTKVKNHTRTASSVRKTIMPDKMMDHGFDSVHRFCTEVLIKNVADINEIKQRLMDYGDSISCIGDANTHRIHLHTNAPDQVLGYLKEEGSIVYQKIDDMQRQYEMRNARKGNIAIVVDSACDIPQKDLDHHQIHLLPLQIEVNGMTYLDKVTLTPETFYDLNETSDVMPKTSQPAIKKIKETYESLLQNYDYVLSVHVSKELSGTYNLCRQVAKDTGDDRITVLNSKTLSGSFGLFVLELAEMIEHGHSIDEIVNESEQLIKKTEILVSVPSLEYMVKGGRVHPVLGKIGSAINLKPVVSVDGEGRSLLYGKTVFRKSNMNTMLKQIKAVHKRHTIDKYVLLHAHGEKWLPILEKEMTAITGNAPLYTTSVSPVIGMHAGKGAVSVAMLLKEENKRGEK</sequence>
<dbReference type="InterPro" id="IPR043168">
    <property type="entry name" value="DegV_C"/>
</dbReference>
<dbReference type="Proteomes" id="UP001596549">
    <property type="component" value="Unassembled WGS sequence"/>
</dbReference>
<dbReference type="Pfam" id="PF02734">
    <property type="entry name" value="Dak2"/>
    <property type="match status" value="1"/>
</dbReference>